<evidence type="ECO:0000313" key="1">
    <source>
        <dbReference type="EMBL" id="QEP35187.1"/>
    </source>
</evidence>
<reference evidence="1" key="1">
    <citation type="submission" date="2019-09" db="EMBL/GenBank/DDBJ databases">
        <title>Complete genome sequencing of four Arcobacter species reveals a diverse suite of mobile elements.</title>
        <authorList>
            <person name="Miller W.G."/>
            <person name="Yee E."/>
            <person name="Bono J.L."/>
        </authorList>
    </citation>
    <scope>NUCLEOTIDE SEQUENCE [LARGE SCALE GENOMIC DNA]</scope>
    <source>
        <strain evidence="1">LMG 26638</strain>
    </source>
</reference>
<reference evidence="1" key="2">
    <citation type="submission" date="2019-09" db="EMBL/GenBank/DDBJ databases">
        <title>Taxonomic note: a critical rebuttal of the proposed division of the genus Arcobacter into six genera, emended descriptions of Arcobacter anaerophilus and the genus Arcobacter, and an assessment of genus-level boundaries for Epsilonproteobacteria using in silico genomic comparator tools.</title>
        <authorList>
            <person name="On S.L.W."/>
            <person name="Miller W.G."/>
            <person name="Biggs P."/>
            <person name="Cornelius A."/>
            <person name="Vandamme P."/>
        </authorList>
    </citation>
    <scope>NUCLEOTIDE SEQUENCE [LARGE SCALE GENOMIC DNA]</scope>
    <source>
        <strain evidence="1">LMG 26638</strain>
    </source>
</reference>
<dbReference type="PRINTS" id="PR00114">
    <property type="entry name" value="STPHPHTASE"/>
</dbReference>
<dbReference type="Gene3D" id="3.60.21.10">
    <property type="match status" value="1"/>
</dbReference>
<dbReference type="GO" id="GO:0005737">
    <property type="term" value="C:cytoplasm"/>
    <property type="evidence" value="ECO:0007669"/>
    <property type="project" value="TreeGrafter"/>
</dbReference>
<evidence type="ECO:0000313" key="2">
    <source>
        <dbReference type="Proteomes" id="UP000322726"/>
    </source>
</evidence>
<dbReference type="PANTHER" id="PTHR42850">
    <property type="entry name" value="METALLOPHOSPHOESTERASE"/>
    <property type="match status" value="1"/>
</dbReference>
<dbReference type="PANTHER" id="PTHR42850:SF4">
    <property type="entry name" value="ZINC-DEPENDENT ENDOPOLYPHOSPHATASE"/>
    <property type="match status" value="1"/>
</dbReference>
<dbReference type="RefSeq" id="WP_130234086.1">
    <property type="nucleotide sequence ID" value="NZ_BMEF01000051.1"/>
</dbReference>
<dbReference type="OrthoDB" id="9807890at2"/>
<dbReference type="InterPro" id="IPR006186">
    <property type="entry name" value="Ser/Thr-sp_prot-phosphatase"/>
</dbReference>
<dbReference type="InterPro" id="IPR050126">
    <property type="entry name" value="Ap4A_hydrolase"/>
</dbReference>
<dbReference type="KEGG" id="apai:APAC_2115"/>
<dbReference type="Proteomes" id="UP000322726">
    <property type="component" value="Chromosome"/>
</dbReference>
<dbReference type="InterPro" id="IPR004843">
    <property type="entry name" value="Calcineurin-like_PHP"/>
</dbReference>
<dbReference type="SUPFAM" id="SSF56300">
    <property type="entry name" value="Metallo-dependent phosphatases"/>
    <property type="match status" value="1"/>
</dbReference>
<dbReference type="InterPro" id="IPR029052">
    <property type="entry name" value="Metallo-depent_PP-like"/>
</dbReference>
<accession>A0A5C2H8C6</accession>
<sequence length="238" mass="27943">MKDSKEPIYIIGDVHGCYKTLLALIEQFPNKQNSKICFVGDLIDRGSNSKAVIDFVRDNKYDCVLGNHEKYFIEYSQYLEKKLSYFDIKNWFGKNGGKETINSYRVNGILDEVTLLDHSKWLQSLPLYLEYKDMKIKNRYLVVSHSHVFDKWKYKDYPRDSKEYISFENTVLNSRFKNYDNLEIFNIYGHTPTQNPILEDHKASIDLGCCYKDIDANAKLCALEFPSMKIFTQSNIED</sequence>
<gene>
    <name evidence="1" type="ORF">APAC_2115</name>
</gene>
<name>A0A5C2H8C6_9BACT</name>
<organism evidence="1 2">
    <name type="scientific">Malaciobacter pacificus</name>
    <dbReference type="NCBI Taxonomy" id="1080223"/>
    <lineage>
        <taxon>Bacteria</taxon>
        <taxon>Pseudomonadati</taxon>
        <taxon>Campylobacterota</taxon>
        <taxon>Epsilonproteobacteria</taxon>
        <taxon>Campylobacterales</taxon>
        <taxon>Arcobacteraceae</taxon>
        <taxon>Malaciobacter</taxon>
    </lineage>
</organism>
<proteinExistence type="predicted"/>
<protein>
    <submittedName>
        <fullName evidence="1">Metallophosphoesterase</fullName>
    </submittedName>
</protein>
<dbReference type="EMBL" id="CP035928">
    <property type="protein sequence ID" value="QEP35187.1"/>
    <property type="molecule type" value="Genomic_DNA"/>
</dbReference>
<dbReference type="Pfam" id="PF00149">
    <property type="entry name" value="Metallophos"/>
    <property type="match status" value="1"/>
</dbReference>
<keyword evidence="2" id="KW-1185">Reference proteome</keyword>
<dbReference type="GO" id="GO:0016791">
    <property type="term" value="F:phosphatase activity"/>
    <property type="evidence" value="ECO:0007669"/>
    <property type="project" value="TreeGrafter"/>
</dbReference>
<dbReference type="AlphaFoldDB" id="A0A5C2H8C6"/>